<dbReference type="InParanoid" id="A0A024FUJ0"/>
<keyword evidence="4" id="KW-0597">Phosphoprotein</keyword>
<reference evidence="12 13" key="1">
    <citation type="submission" date="2012-05" db="EMBL/GenBank/DDBJ databases">
        <title>Recombination and specialization in a pathogen metapopulation.</title>
        <authorList>
            <person name="Gardiner A."/>
            <person name="Kemen E."/>
            <person name="Schultz-Larsen T."/>
            <person name="MacLean D."/>
            <person name="Van Oosterhout C."/>
            <person name="Jones J.D.G."/>
        </authorList>
    </citation>
    <scope>NUCLEOTIDE SEQUENCE [LARGE SCALE GENOMIC DNA]</scope>
    <source>
        <strain evidence="12 13">Ac Nc2</strain>
    </source>
</reference>
<keyword evidence="9" id="KW-0576">Peroxisome</keyword>
<accession>A0A024FUJ0</accession>
<evidence type="ECO:0000256" key="9">
    <source>
        <dbReference type="ARBA" id="ARBA00023140"/>
    </source>
</evidence>
<dbReference type="InterPro" id="IPR036291">
    <property type="entry name" value="NAD(P)-bd_dom_sf"/>
</dbReference>
<evidence type="ECO:0000256" key="8">
    <source>
        <dbReference type="ARBA" id="ARBA00023098"/>
    </source>
</evidence>
<evidence type="ECO:0000256" key="3">
    <source>
        <dbReference type="ARBA" id="ARBA00022516"/>
    </source>
</evidence>
<dbReference type="Proteomes" id="UP000053237">
    <property type="component" value="Unassembled WGS sequence"/>
</dbReference>
<evidence type="ECO:0000256" key="6">
    <source>
        <dbReference type="ARBA" id="ARBA00022857"/>
    </source>
</evidence>
<dbReference type="GO" id="GO:0006633">
    <property type="term" value="P:fatty acid biosynthetic process"/>
    <property type="evidence" value="ECO:0007669"/>
    <property type="project" value="UniProtKB-KW"/>
</dbReference>
<evidence type="ECO:0000313" key="13">
    <source>
        <dbReference type="Proteomes" id="UP000053237"/>
    </source>
</evidence>
<dbReference type="PANTHER" id="PTHR24317:SF7">
    <property type="entry name" value="PEROXISOMAL TRANS-2-ENOYL-COA REDUCTASE"/>
    <property type="match status" value="1"/>
</dbReference>
<protein>
    <submittedName>
        <fullName evidence="12">Uncharacterized protein</fullName>
    </submittedName>
</protein>
<dbReference type="GO" id="GO:0016491">
    <property type="term" value="F:oxidoreductase activity"/>
    <property type="evidence" value="ECO:0007669"/>
    <property type="project" value="UniProtKB-KW"/>
</dbReference>
<comment type="pathway">
    <text evidence="2">Lipid metabolism.</text>
</comment>
<evidence type="ECO:0000256" key="11">
    <source>
        <dbReference type="SAM" id="MobiDB-lite"/>
    </source>
</evidence>
<keyword evidence="7" id="KW-0560">Oxidoreductase</keyword>
<evidence type="ECO:0000256" key="4">
    <source>
        <dbReference type="ARBA" id="ARBA00022553"/>
    </source>
</evidence>
<feature type="region of interest" description="Disordered" evidence="11">
    <location>
        <begin position="1"/>
        <end position="25"/>
    </location>
</feature>
<dbReference type="InterPro" id="IPR052388">
    <property type="entry name" value="Peroxisomal_t2-enoyl-CoA_red"/>
</dbReference>
<name>A0A024FUJ0_9STRA</name>
<keyword evidence="3" id="KW-0444">Lipid biosynthesis</keyword>
<keyword evidence="13" id="KW-1185">Reference proteome</keyword>
<dbReference type="Gene3D" id="3.40.50.720">
    <property type="entry name" value="NAD(P)-binding Rossmann-like Domain"/>
    <property type="match status" value="1"/>
</dbReference>
<comment type="caution">
    <text evidence="12">The sequence shown here is derived from an EMBL/GenBank/DDBJ whole genome shotgun (WGS) entry which is preliminary data.</text>
</comment>
<keyword evidence="6" id="KW-0521">NADP</keyword>
<evidence type="ECO:0000256" key="10">
    <source>
        <dbReference type="ARBA" id="ARBA00023160"/>
    </source>
</evidence>
<sequence length="535" mass="59571">MTQVTAIGVKTENSGDSPKTDTYTSQTQLDTSYSLDANDATCLRSAVCDTNSSSGMGGTTNRKRVFAFQKRWLHSLPIAERTLTEDEYLTHLSHGGSNVPVNAQEMIESRQVVVCMLCDDPTLNQSYLKLWSRSNCRRGRIETHLLSKHPEFMLLLKQKRAAEGELAVQIFLESMREGRCNYRNELSMRLYNHVATPTTLPQAGYTGGYAPDSILLASNCTKDNGTAGYTIPRNVPLSPDTEGTLDEDCDMKRKQARTSLSLQESMRDVSMISDSNSSSQTVVLTEGDQLCMSMIAINLWMLGWNVILTFRNCENLREFQASNQKGPKNLKLKSDCSSQLITILCPFGSMEEVNTWVQDIIQRTLSVNCFIHWNAYDFSSSGPTLFSGNTAIELNLLVYEKLFRGGRGSIIHLIPHPNNLCQRLHRIAVEAITKSLAQEWLHCNVTVNCIALESPDSLATLQINSSAQNTSDQKPRPILYGSDHFICNAISYILSQSSGIISGSVFRFHGDNWKMALHSDSSGQGRVQKRCCDSI</sequence>
<evidence type="ECO:0000256" key="7">
    <source>
        <dbReference type="ARBA" id="ARBA00023002"/>
    </source>
</evidence>
<dbReference type="OrthoDB" id="128720at2759"/>
<dbReference type="SUPFAM" id="SSF51735">
    <property type="entry name" value="NAD(P)-binding Rossmann-fold domains"/>
    <property type="match status" value="1"/>
</dbReference>
<gene>
    <name evidence="12" type="ORF">BN9_113170</name>
</gene>
<proteinExistence type="predicted"/>
<keyword evidence="5" id="KW-0276">Fatty acid metabolism</keyword>
<dbReference type="PANTHER" id="PTHR24317">
    <property type="entry name" value="PEROXISOMAL TRANS-2-ENOYL-COA REDUCTASE"/>
    <property type="match status" value="1"/>
</dbReference>
<organism evidence="12 13">
    <name type="scientific">Albugo candida</name>
    <dbReference type="NCBI Taxonomy" id="65357"/>
    <lineage>
        <taxon>Eukaryota</taxon>
        <taxon>Sar</taxon>
        <taxon>Stramenopiles</taxon>
        <taxon>Oomycota</taxon>
        <taxon>Peronosporomycetes</taxon>
        <taxon>Albuginales</taxon>
        <taxon>Albuginaceae</taxon>
        <taxon>Albugo</taxon>
    </lineage>
</organism>
<evidence type="ECO:0000256" key="1">
    <source>
        <dbReference type="ARBA" id="ARBA00004275"/>
    </source>
</evidence>
<dbReference type="EMBL" id="CAIX01000352">
    <property type="protein sequence ID" value="CCI10706.1"/>
    <property type="molecule type" value="Genomic_DNA"/>
</dbReference>
<keyword evidence="8" id="KW-0443">Lipid metabolism</keyword>
<evidence type="ECO:0000256" key="2">
    <source>
        <dbReference type="ARBA" id="ARBA00005189"/>
    </source>
</evidence>
<dbReference type="AlphaFoldDB" id="A0A024FUJ0"/>
<keyword evidence="10" id="KW-0275">Fatty acid biosynthesis</keyword>
<dbReference type="GO" id="GO:0005777">
    <property type="term" value="C:peroxisome"/>
    <property type="evidence" value="ECO:0007669"/>
    <property type="project" value="UniProtKB-SubCell"/>
</dbReference>
<evidence type="ECO:0000313" key="12">
    <source>
        <dbReference type="EMBL" id="CCI10706.1"/>
    </source>
</evidence>
<comment type="subcellular location">
    <subcellularLocation>
        <location evidence="1">Peroxisome</location>
    </subcellularLocation>
</comment>
<evidence type="ECO:0000256" key="5">
    <source>
        <dbReference type="ARBA" id="ARBA00022832"/>
    </source>
</evidence>